<gene>
    <name evidence="1" type="ORF">FD41_GL001380</name>
</gene>
<dbReference type="AlphaFoldDB" id="A0A0R1W1P9"/>
<dbReference type="EMBL" id="AZFY01000022">
    <property type="protein sequence ID" value="KRM11522.1"/>
    <property type="molecule type" value="Genomic_DNA"/>
</dbReference>
<protein>
    <submittedName>
        <fullName evidence="1">Uncharacterized protein</fullName>
    </submittedName>
</protein>
<evidence type="ECO:0000313" key="1">
    <source>
        <dbReference type="EMBL" id="KRM11522.1"/>
    </source>
</evidence>
<proteinExistence type="predicted"/>
<sequence>MTIKRLLWLVAVGFLLVLVIPVKPVAAKTTYLSLSPREYLQTRQKVTVTNSYYKKVKITLPKGTIVQVASTGKSKKNHRPFFTIDMDTMSYRLRKPFYTAKSKPNMTAGIWAAKQTFKQVAAPIYLQYYRVTDPDTRSAGDYIADGNLWQGIKWPVNETTAKGSGVKVTVDGYLESYAKVRVFQASAPKPIAYAKIQKTTVSGNVTNFYVATRVKGAPLTRVAKSGKHQYRLTVTRTGEHAVTLIPENAGSQYTDSVEISERYLINNQNYYMHTEVLY</sequence>
<keyword evidence="2" id="KW-1185">Reference proteome</keyword>
<evidence type="ECO:0000313" key="2">
    <source>
        <dbReference type="Proteomes" id="UP000051966"/>
    </source>
</evidence>
<dbReference type="Proteomes" id="UP000051966">
    <property type="component" value="Unassembled WGS sequence"/>
</dbReference>
<reference evidence="1 2" key="1">
    <citation type="journal article" date="2015" name="Genome Announc.">
        <title>Expanding the biotechnology potential of lactobacilli through comparative genomics of 213 strains and associated genera.</title>
        <authorList>
            <person name="Sun Z."/>
            <person name="Harris H.M."/>
            <person name="McCann A."/>
            <person name="Guo C."/>
            <person name="Argimon S."/>
            <person name="Zhang W."/>
            <person name="Yang X."/>
            <person name="Jeffery I.B."/>
            <person name="Cooney J.C."/>
            <person name="Kagawa T.F."/>
            <person name="Liu W."/>
            <person name="Song Y."/>
            <person name="Salvetti E."/>
            <person name="Wrobel A."/>
            <person name="Rasinkangas P."/>
            <person name="Parkhill J."/>
            <person name="Rea M.C."/>
            <person name="O'Sullivan O."/>
            <person name="Ritari J."/>
            <person name="Douillard F.P."/>
            <person name="Paul Ross R."/>
            <person name="Yang R."/>
            <person name="Briner A.E."/>
            <person name="Felis G.E."/>
            <person name="de Vos W.M."/>
            <person name="Barrangou R."/>
            <person name="Klaenhammer T.R."/>
            <person name="Caufield P.W."/>
            <person name="Cui Y."/>
            <person name="Zhang H."/>
            <person name="O'Toole P.W."/>
        </authorList>
    </citation>
    <scope>NUCLEOTIDE SEQUENCE [LARGE SCALE GENOMIC DNA]</scope>
    <source>
        <strain evidence="1 2">DSM 18382</strain>
    </source>
</reference>
<accession>A0A0R1W1P9</accession>
<dbReference type="RefSeq" id="WP_235807059.1">
    <property type="nucleotide sequence ID" value="NZ_AZFY01000022.1"/>
</dbReference>
<comment type="caution">
    <text evidence="1">The sequence shown here is derived from an EMBL/GenBank/DDBJ whole genome shotgun (WGS) entry which is preliminary data.</text>
</comment>
<dbReference type="PATRIC" id="fig|1423743.5.peg.1433"/>
<name>A0A0R1W1P9_9LACO</name>
<organism evidence="1 2">
    <name type="scientific">Lentilactobacillus farraginis DSM 18382 = JCM 14108</name>
    <dbReference type="NCBI Taxonomy" id="1423743"/>
    <lineage>
        <taxon>Bacteria</taxon>
        <taxon>Bacillati</taxon>
        <taxon>Bacillota</taxon>
        <taxon>Bacilli</taxon>
        <taxon>Lactobacillales</taxon>
        <taxon>Lactobacillaceae</taxon>
        <taxon>Lentilactobacillus</taxon>
    </lineage>
</organism>